<dbReference type="AlphaFoldDB" id="A0A0L0FPV1"/>
<dbReference type="InterPro" id="IPR036282">
    <property type="entry name" value="Glutathione-S-Trfase_C_sf"/>
</dbReference>
<dbReference type="EMBL" id="KQ242432">
    <property type="protein sequence ID" value="KNC78739.1"/>
    <property type="molecule type" value="Genomic_DNA"/>
</dbReference>
<dbReference type="NCBIfam" id="NF007702">
    <property type="entry name" value="PRK10387.1"/>
    <property type="match status" value="1"/>
</dbReference>
<feature type="domain" description="Glutaredoxin 2 C-terminal" evidence="1">
    <location>
        <begin position="89"/>
        <end position="217"/>
    </location>
</feature>
<dbReference type="SUPFAM" id="SSF47616">
    <property type="entry name" value="GST C-terminal domain-like"/>
    <property type="match status" value="1"/>
</dbReference>
<dbReference type="Pfam" id="PF13409">
    <property type="entry name" value="GST_N_2"/>
    <property type="match status" value="1"/>
</dbReference>
<dbReference type="SUPFAM" id="SSF52833">
    <property type="entry name" value="Thioredoxin-like"/>
    <property type="match status" value="1"/>
</dbReference>
<proteinExistence type="predicted"/>
<gene>
    <name evidence="3" type="ORF">SARC_08834</name>
</gene>
<sequence length="220" mass="25435">MPTLHLYDHCPYCIRVELALGLMGIKYDRVLYGYGDMTGPTKLVGKKMLPIWEDDAGKFHVESMDIVSLLQSYATAENLFKPASNRADLKEWWSRFTPVYSGLTRPRFPRLPVKDFAEKADVDYHRSKYDKQNVDLNIEMSKTSEYIKAMSALLEEFSEKILYSTECMTEGGVSLDDIIYLPWFRNLTVVKGLEYPTKLEQYTSAVCAKANVELYKQYKM</sequence>
<evidence type="ECO:0000313" key="3">
    <source>
        <dbReference type="EMBL" id="KNC78739.1"/>
    </source>
</evidence>
<dbReference type="InterPro" id="IPR007494">
    <property type="entry name" value="Glutaredoxin2_C"/>
</dbReference>
<evidence type="ECO:0008006" key="5">
    <source>
        <dbReference type="Google" id="ProtNLM"/>
    </source>
</evidence>
<dbReference type="OrthoDB" id="1738954at2759"/>
<dbReference type="InterPro" id="IPR004045">
    <property type="entry name" value="Glutathione_S-Trfase_N"/>
</dbReference>
<dbReference type="RefSeq" id="XP_014152641.1">
    <property type="nucleotide sequence ID" value="XM_014297166.1"/>
</dbReference>
<dbReference type="Gene3D" id="1.20.1050.10">
    <property type="match status" value="1"/>
</dbReference>
<dbReference type="Gene3D" id="3.40.30.10">
    <property type="entry name" value="Glutaredoxin"/>
    <property type="match status" value="1"/>
</dbReference>
<name>A0A0L0FPV1_9EUKA</name>
<protein>
    <recommendedName>
        <fullName evidence="5">GST N-terminal domain-containing protein</fullName>
    </recommendedName>
</protein>
<dbReference type="InterPro" id="IPR036249">
    <property type="entry name" value="Thioredoxin-like_sf"/>
</dbReference>
<evidence type="ECO:0000259" key="1">
    <source>
        <dbReference type="Pfam" id="PF04399"/>
    </source>
</evidence>
<evidence type="ECO:0000259" key="2">
    <source>
        <dbReference type="Pfam" id="PF13409"/>
    </source>
</evidence>
<keyword evidence="4" id="KW-1185">Reference proteome</keyword>
<accession>A0A0L0FPV1</accession>
<reference evidence="3 4" key="1">
    <citation type="submission" date="2011-02" db="EMBL/GenBank/DDBJ databases">
        <title>The Genome Sequence of Sphaeroforma arctica JP610.</title>
        <authorList>
            <consortium name="The Broad Institute Genome Sequencing Platform"/>
            <person name="Russ C."/>
            <person name="Cuomo C."/>
            <person name="Young S.K."/>
            <person name="Zeng Q."/>
            <person name="Gargeya S."/>
            <person name="Alvarado L."/>
            <person name="Berlin A."/>
            <person name="Chapman S.B."/>
            <person name="Chen Z."/>
            <person name="Freedman E."/>
            <person name="Gellesch M."/>
            <person name="Goldberg J."/>
            <person name="Griggs A."/>
            <person name="Gujja S."/>
            <person name="Heilman E."/>
            <person name="Heiman D."/>
            <person name="Howarth C."/>
            <person name="Mehta T."/>
            <person name="Neiman D."/>
            <person name="Pearson M."/>
            <person name="Roberts A."/>
            <person name="Saif S."/>
            <person name="Shea T."/>
            <person name="Shenoy N."/>
            <person name="Sisk P."/>
            <person name="Stolte C."/>
            <person name="Sykes S."/>
            <person name="White J."/>
            <person name="Yandava C."/>
            <person name="Burger G."/>
            <person name="Gray M.W."/>
            <person name="Holland P.W.H."/>
            <person name="King N."/>
            <person name="Lang F.B.F."/>
            <person name="Roger A.J."/>
            <person name="Ruiz-Trillo I."/>
            <person name="Haas B."/>
            <person name="Nusbaum C."/>
            <person name="Birren B."/>
        </authorList>
    </citation>
    <scope>NUCLEOTIDE SEQUENCE [LARGE SCALE GENOMIC DNA]</scope>
    <source>
        <strain evidence="3 4">JP610</strain>
    </source>
</reference>
<organism evidence="3 4">
    <name type="scientific">Sphaeroforma arctica JP610</name>
    <dbReference type="NCBI Taxonomy" id="667725"/>
    <lineage>
        <taxon>Eukaryota</taxon>
        <taxon>Ichthyosporea</taxon>
        <taxon>Ichthyophonida</taxon>
        <taxon>Sphaeroforma</taxon>
    </lineage>
</organism>
<evidence type="ECO:0000313" key="4">
    <source>
        <dbReference type="Proteomes" id="UP000054560"/>
    </source>
</evidence>
<dbReference type="Proteomes" id="UP000054560">
    <property type="component" value="Unassembled WGS sequence"/>
</dbReference>
<dbReference type="STRING" id="667725.A0A0L0FPV1"/>
<dbReference type="GeneID" id="25909338"/>
<dbReference type="eggNOG" id="ENOG502RYF1">
    <property type="taxonomic scope" value="Eukaryota"/>
</dbReference>
<feature type="domain" description="GST N-terminal" evidence="2">
    <location>
        <begin position="9"/>
        <end position="70"/>
    </location>
</feature>
<dbReference type="Pfam" id="PF04399">
    <property type="entry name" value="Glutaredoxin2_C"/>
    <property type="match status" value="1"/>
</dbReference>